<sequence length="784" mass="85811">MNNKGQRVFSPIHFKMTLTAAIALGSAYPGLVLSAPEDTDQLRVIEEIVVSARRREESLQDVPVAVSAFGAQQIEERGIATEADIQMSTPGLMVRATNSSNQLNFSLRGQSIDAFSYSAPAVLAYVNEVQAGGVAASAFFDMASLQVLKGPQGTLFGRNATGGAVLYQTQAPDEEFSGYLKAAGGSYSNRQIEGAINVPITDTFYVRLAGLTRSRDGWQKNRLDGTRLAEVDTDNVRLSLRYAGDKLENTFVGYGAHHKGRPEGLKIRSAYDIGQTNNGVPLISATGIALYPDGITSSAIFNPADNPGVISAGFTGLQDFLERQKDADFRDVYNDINAKNDIEQALYSNTTSYDISDNVTIKNIIGYNKVESYQPTDIDGSPFMILQNGDETGTFGYQYDTEQMSNEFQVSGTAMDDKLDFIVGLFASKETFRNDIPLKVAADYVTAAEPAPGLFFYDFETEDESRAIFLQGTYALTESLNFTAGYRHTWEEINIKHLPGDLWGDLFGSQPASAKFDRPSWGFTLDYRINDENMVYVSQRGSWRAGGFNGVSASPDENGVYRSNGFDSEKTWDIELGYKFSGYLAGAPMQLNLALYEQTVEDAQRTVYLNVSSITGNVKEAKVSGIELDAKINPTDWLELGAAYAYTDAKFTDARGNIPGFELEFGPYGDTPETTVSLYFLTTLDTSLGEFTLRGDYYQASEAYFSSLSDTIIPDTELDSYQLLNFRVALNEISGSSVSAVAFVRNAFDEEYERGGLPLGATIGTNATIVGEPRTVGFEVTYDF</sequence>
<protein>
    <recommendedName>
        <fullName evidence="17">TonB-dependent receptor</fullName>
    </recommendedName>
</protein>
<dbReference type="EMBL" id="BAABLX010000004">
    <property type="protein sequence ID" value="GAA4931452.1"/>
    <property type="molecule type" value="Genomic_DNA"/>
</dbReference>
<dbReference type="GO" id="GO:0009279">
    <property type="term" value="C:cell outer membrane"/>
    <property type="evidence" value="ECO:0007669"/>
    <property type="project" value="UniProtKB-SubCell"/>
</dbReference>
<comment type="similarity">
    <text evidence="11 12">Belongs to the TonB-dependent receptor family.</text>
</comment>
<evidence type="ECO:0000256" key="3">
    <source>
        <dbReference type="ARBA" id="ARBA00022452"/>
    </source>
</evidence>
<dbReference type="Pfam" id="PF00593">
    <property type="entry name" value="TonB_dep_Rec_b-barrel"/>
    <property type="match status" value="1"/>
</dbReference>
<evidence type="ECO:0000256" key="5">
    <source>
        <dbReference type="ARBA" id="ARBA00022692"/>
    </source>
</evidence>
<dbReference type="Proteomes" id="UP001409585">
    <property type="component" value="Unassembled WGS sequence"/>
</dbReference>
<evidence type="ECO:0000259" key="14">
    <source>
        <dbReference type="Pfam" id="PF07715"/>
    </source>
</evidence>
<organism evidence="15 16">
    <name type="scientific">Halioxenophilus aromaticivorans</name>
    <dbReference type="NCBI Taxonomy" id="1306992"/>
    <lineage>
        <taxon>Bacteria</taxon>
        <taxon>Pseudomonadati</taxon>
        <taxon>Pseudomonadota</taxon>
        <taxon>Gammaproteobacteria</taxon>
        <taxon>Alteromonadales</taxon>
        <taxon>Alteromonadaceae</taxon>
        <taxon>Halioxenophilus</taxon>
    </lineage>
</organism>
<evidence type="ECO:0000256" key="1">
    <source>
        <dbReference type="ARBA" id="ARBA00004571"/>
    </source>
</evidence>
<dbReference type="AlphaFoldDB" id="A0AAV3TXL6"/>
<feature type="domain" description="TonB-dependent receptor plug" evidence="14">
    <location>
        <begin position="59"/>
        <end position="164"/>
    </location>
</feature>
<keyword evidence="9 11" id="KW-0472">Membrane</keyword>
<dbReference type="PANTHER" id="PTHR32552">
    <property type="entry name" value="FERRICHROME IRON RECEPTOR-RELATED"/>
    <property type="match status" value="1"/>
</dbReference>
<dbReference type="InterPro" id="IPR039426">
    <property type="entry name" value="TonB-dep_rcpt-like"/>
</dbReference>
<evidence type="ECO:0008006" key="17">
    <source>
        <dbReference type="Google" id="ProtNLM"/>
    </source>
</evidence>
<evidence type="ECO:0000313" key="15">
    <source>
        <dbReference type="EMBL" id="GAA4931452.1"/>
    </source>
</evidence>
<dbReference type="InterPro" id="IPR036942">
    <property type="entry name" value="Beta-barrel_TonB_sf"/>
</dbReference>
<keyword evidence="5 11" id="KW-0812">Transmembrane</keyword>
<evidence type="ECO:0000256" key="6">
    <source>
        <dbReference type="ARBA" id="ARBA00023004"/>
    </source>
</evidence>
<dbReference type="RefSeq" id="WP_345416404.1">
    <property type="nucleotide sequence ID" value="NZ_AP031496.1"/>
</dbReference>
<keyword evidence="16" id="KW-1185">Reference proteome</keyword>
<evidence type="ECO:0000256" key="9">
    <source>
        <dbReference type="ARBA" id="ARBA00023136"/>
    </source>
</evidence>
<dbReference type="SUPFAM" id="SSF56935">
    <property type="entry name" value="Porins"/>
    <property type="match status" value="1"/>
</dbReference>
<gene>
    <name evidence="15" type="ORF">GCM10025791_04500</name>
</gene>
<keyword evidence="6" id="KW-0408">Iron</keyword>
<comment type="caution">
    <text evidence="15">The sequence shown here is derived from an EMBL/GenBank/DDBJ whole genome shotgun (WGS) entry which is preliminary data.</text>
</comment>
<dbReference type="PANTHER" id="PTHR32552:SF81">
    <property type="entry name" value="TONB-DEPENDENT OUTER MEMBRANE RECEPTOR"/>
    <property type="match status" value="1"/>
</dbReference>
<dbReference type="InterPro" id="IPR012910">
    <property type="entry name" value="Plug_dom"/>
</dbReference>
<keyword evidence="10 11" id="KW-0998">Cell outer membrane</keyword>
<keyword evidence="2 11" id="KW-0813">Transport</keyword>
<evidence type="ECO:0000256" key="12">
    <source>
        <dbReference type="RuleBase" id="RU003357"/>
    </source>
</evidence>
<evidence type="ECO:0000256" key="10">
    <source>
        <dbReference type="ARBA" id="ARBA00023237"/>
    </source>
</evidence>
<name>A0AAV3TXL6_9ALTE</name>
<evidence type="ECO:0000256" key="2">
    <source>
        <dbReference type="ARBA" id="ARBA00022448"/>
    </source>
</evidence>
<dbReference type="Pfam" id="PF07715">
    <property type="entry name" value="Plug"/>
    <property type="match status" value="1"/>
</dbReference>
<keyword evidence="7" id="KW-0406">Ion transport</keyword>
<evidence type="ECO:0000256" key="7">
    <source>
        <dbReference type="ARBA" id="ARBA00023065"/>
    </source>
</evidence>
<keyword evidence="4" id="KW-0410">Iron transport</keyword>
<evidence type="ECO:0000256" key="4">
    <source>
        <dbReference type="ARBA" id="ARBA00022496"/>
    </source>
</evidence>
<comment type="subcellular location">
    <subcellularLocation>
        <location evidence="1 11">Cell outer membrane</location>
        <topology evidence="1 11">Multi-pass membrane protein</topology>
    </subcellularLocation>
</comment>
<feature type="domain" description="TonB-dependent receptor-like beta-barrel" evidence="13">
    <location>
        <begin position="305"/>
        <end position="736"/>
    </location>
</feature>
<evidence type="ECO:0000256" key="11">
    <source>
        <dbReference type="PROSITE-ProRule" id="PRU01360"/>
    </source>
</evidence>
<reference evidence="16" key="1">
    <citation type="journal article" date="2019" name="Int. J. Syst. Evol. Microbiol.">
        <title>The Global Catalogue of Microorganisms (GCM) 10K type strain sequencing project: providing services to taxonomists for standard genome sequencing and annotation.</title>
        <authorList>
            <consortium name="The Broad Institute Genomics Platform"/>
            <consortium name="The Broad Institute Genome Sequencing Center for Infectious Disease"/>
            <person name="Wu L."/>
            <person name="Ma J."/>
        </authorList>
    </citation>
    <scope>NUCLEOTIDE SEQUENCE [LARGE SCALE GENOMIC DNA]</scope>
    <source>
        <strain evidence="16">JCM 19134</strain>
    </source>
</reference>
<dbReference type="InterPro" id="IPR000531">
    <property type="entry name" value="Beta-barrel_TonB"/>
</dbReference>
<evidence type="ECO:0000259" key="13">
    <source>
        <dbReference type="Pfam" id="PF00593"/>
    </source>
</evidence>
<keyword evidence="8 12" id="KW-0798">TonB box</keyword>
<evidence type="ECO:0000313" key="16">
    <source>
        <dbReference type="Proteomes" id="UP001409585"/>
    </source>
</evidence>
<accession>A0AAV3TXL6</accession>
<proteinExistence type="inferred from homology"/>
<keyword evidence="3 11" id="KW-1134">Transmembrane beta strand</keyword>
<dbReference type="Gene3D" id="2.40.170.20">
    <property type="entry name" value="TonB-dependent receptor, beta-barrel domain"/>
    <property type="match status" value="2"/>
</dbReference>
<dbReference type="GO" id="GO:0006826">
    <property type="term" value="P:iron ion transport"/>
    <property type="evidence" value="ECO:0007669"/>
    <property type="project" value="UniProtKB-KW"/>
</dbReference>
<dbReference type="PROSITE" id="PS52016">
    <property type="entry name" value="TONB_DEPENDENT_REC_3"/>
    <property type="match status" value="1"/>
</dbReference>
<evidence type="ECO:0000256" key="8">
    <source>
        <dbReference type="ARBA" id="ARBA00023077"/>
    </source>
</evidence>